<feature type="transmembrane region" description="Helical" evidence="10">
    <location>
        <begin position="477"/>
        <end position="501"/>
    </location>
</feature>
<name>A0A1E7FHA4_9STRA</name>
<evidence type="ECO:0000256" key="9">
    <source>
        <dbReference type="ARBA" id="ARBA00023242"/>
    </source>
</evidence>
<evidence type="ECO:0000256" key="10">
    <source>
        <dbReference type="SAM" id="Phobius"/>
    </source>
</evidence>
<dbReference type="GO" id="GO:0071763">
    <property type="term" value="P:nuclear membrane organization"/>
    <property type="evidence" value="ECO:0007669"/>
    <property type="project" value="TreeGrafter"/>
</dbReference>
<dbReference type="Pfam" id="PF07787">
    <property type="entry name" value="TMEM43"/>
    <property type="match status" value="1"/>
</dbReference>
<dbReference type="GO" id="GO:0005637">
    <property type="term" value="C:nuclear inner membrane"/>
    <property type="evidence" value="ECO:0007669"/>
    <property type="project" value="TreeGrafter"/>
</dbReference>
<dbReference type="OrthoDB" id="43453at2759"/>
<feature type="signal peptide" evidence="11">
    <location>
        <begin position="1"/>
        <end position="24"/>
    </location>
</feature>
<feature type="transmembrane region" description="Helical" evidence="10">
    <location>
        <begin position="508"/>
        <end position="526"/>
    </location>
</feature>
<reference evidence="12 13" key="1">
    <citation type="submission" date="2016-09" db="EMBL/GenBank/DDBJ databases">
        <title>Extensive genetic diversity and differential bi-allelic expression allows diatom success in the polar Southern Ocean.</title>
        <authorList>
            <consortium name="DOE Joint Genome Institute"/>
            <person name="Mock T."/>
            <person name="Otillar R.P."/>
            <person name="Strauss J."/>
            <person name="Dupont C."/>
            <person name="Frickenhaus S."/>
            <person name="Maumus F."/>
            <person name="Mcmullan M."/>
            <person name="Sanges R."/>
            <person name="Schmutz J."/>
            <person name="Toseland A."/>
            <person name="Valas R."/>
            <person name="Veluchamy A."/>
            <person name="Ward B.J."/>
            <person name="Allen A."/>
            <person name="Barry K."/>
            <person name="Falciatore A."/>
            <person name="Ferrante M."/>
            <person name="Fortunato A.E."/>
            <person name="Gloeckner G."/>
            <person name="Gruber A."/>
            <person name="Hipkin R."/>
            <person name="Janech M."/>
            <person name="Kroth P."/>
            <person name="Leese F."/>
            <person name="Lindquist E."/>
            <person name="Lyon B.R."/>
            <person name="Martin J."/>
            <person name="Mayer C."/>
            <person name="Parker M."/>
            <person name="Quesneville H."/>
            <person name="Raymond J."/>
            <person name="Uhlig C."/>
            <person name="Valentin K.U."/>
            <person name="Worden A.Z."/>
            <person name="Armbrust E.V."/>
            <person name="Bowler C."/>
            <person name="Green B."/>
            <person name="Moulton V."/>
            <person name="Van Oosterhout C."/>
            <person name="Grigoriev I."/>
        </authorList>
    </citation>
    <scope>NUCLEOTIDE SEQUENCE [LARGE SCALE GENOMIC DNA]</scope>
    <source>
        <strain evidence="12 13">CCMP1102</strain>
    </source>
</reference>
<evidence type="ECO:0000256" key="8">
    <source>
        <dbReference type="ARBA" id="ARBA00023136"/>
    </source>
</evidence>
<evidence type="ECO:0000256" key="1">
    <source>
        <dbReference type="ARBA" id="ARBA00004127"/>
    </source>
</evidence>
<comment type="subcellular location">
    <subcellularLocation>
        <location evidence="1">Endomembrane system</location>
        <topology evidence="1">Multi-pass membrane protein</topology>
    </subcellularLocation>
    <subcellularLocation>
        <location evidence="3">Endoplasmic reticulum membrane</location>
    </subcellularLocation>
    <subcellularLocation>
        <location evidence="2">Nucleus envelope</location>
    </subcellularLocation>
</comment>
<comment type="similarity">
    <text evidence="4">Belongs to the TMEM43 family.</text>
</comment>
<evidence type="ECO:0000256" key="11">
    <source>
        <dbReference type="SAM" id="SignalP"/>
    </source>
</evidence>
<evidence type="ECO:0000256" key="5">
    <source>
        <dbReference type="ARBA" id="ARBA00022692"/>
    </source>
</evidence>
<dbReference type="GO" id="GO:0005789">
    <property type="term" value="C:endoplasmic reticulum membrane"/>
    <property type="evidence" value="ECO:0007669"/>
    <property type="project" value="UniProtKB-SubCell"/>
</dbReference>
<evidence type="ECO:0000313" key="12">
    <source>
        <dbReference type="EMBL" id="OEU17552.1"/>
    </source>
</evidence>
<evidence type="ECO:0000256" key="4">
    <source>
        <dbReference type="ARBA" id="ARBA00006627"/>
    </source>
</evidence>
<dbReference type="PANTHER" id="PTHR13416:SF2">
    <property type="entry name" value="TRANSMEMBRANE PROTEIN 43"/>
    <property type="match status" value="1"/>
</dbReference>
<proteinExistence type="inferred from homology"/>
<evidence type="ECO:0000256" key="7">
    <source>
        <dbReference type="ARBA" id="ARBA00022989"/>
    </source>
</evidence>
<dbReference type="AlphaFoldDB" id="A0A1E7FHA4"/>
<dbReference type="InParanoid" id="A0A1E7FHA4"/>
<evidence type="ECO:0000256" key="3">
    <source>
        <dbReference type="ARBA" id="ARBA00004586"/>
    </source>
</evidence>
<keyword evidence="6" id="KW-0256">Endoplasmic reticulum</keyword>
<dbReference type="KEGG" id="fcy:FRACYDRAFT_184552"/>
<evidence type="ECO:0000256" key="6">
    <source>
        <dbReference type="ARBA" id="ARBA00022824"/>
    </source>
</evidence>
<protein>
    <submittedName>
        <fullName evidence="12">Uncharacterized protein</fullName>
    </submittedName>
</protein>
<dbReference type="GO" id="GO:0006629">
    <property type="term" value="P:lipid metabolic process"/>
    <property type="evidence" value="ECO:0007669"/>
    <property type="project" value="TreeGrafter"/>
</dbReference>
<feature type="transmembrane region" description="Helical" evidence="10">
    <location>
        <begin position="100"/>
        <end position="118"/>
    </location>
</feature>
<keyword evidence="13" id="KW-1185">Reference proteome</keyword>
<feature type="chain" id="PRO_5009193087" evidence="11">
    <location>
        <begin position="25"/>
        <end position="539"/>
    </location>
</feature>
<organism evidence="12 13">
    <name type="scientific">Fragilariopsis cylindrus CCMP1102</name>
    <dbReference type="NCBI Taxonomy" id="635003"/>
    <lineage>
        <taxon>Eukaryota</taxon>
        <taxon>Sar</taxon>
        <taxon>Stramenopiles</taxon>
        <taxon>Ochrophyta</taxon>
        <taxon>Bacillariophyta</taxon>
        <taxon>Bacillariophyceae</taxon>
        <taxon>Bacillariophycidae</taxon>
        <taxon>Bacillariales</taxon>
        <taxon>Bacillariaceae</taxon>
        <taxon>Fragilariopsis</taxon>
    </lineage>
</organism>
<evidence type="ECO:0000313" key="13">
    <source>
        <dbReference type="Proteomes" id="UP000095751"/>
    </source>
</evidence>
<accession>A0A1E7FHA4</accession>
<keyword evidence="9" id="KW-0539">Nucleus</keyword>
<dbReference type="Proteomes" id="UP000095751">
    <property type="component" value="Unassembled WGS sequence"/>
</dbReference>
<sequence>MFPRYIISFLLFAFTAILCNEVFAVSLKKETNVKEVIDEESDHSPIIPEVVFIDSEFDGTEFEDKEDDEQDEFYFLRAGRRTQTSTTQRKNIFQKLGESLVTSIIGCLLIIFVPCAIWKNEGRHVDQLSRIDFCKNNAVVVDCNTSSNENVGRLVHFTGNVTVGDSAIDFGPADKTLNLTDPISGAVILRRTCYIYQTTETAQQATKRDVVGGGETRTTTYTRKDDWTHMGPQKDCVNIGVTNSRGIWDQLVAATGGTDEGMAAKLGAMQNQAGPMPLEIAEKMGLHKPDKAPQGRTISPTTRVGGFAITNDQISSNPAVFASEYTSVPMEYLPDTVPGFESLCKGTDNILRTFKEGQEPQNGDIKIVYEYTADGFEATFVVAQTATVQNEAKDAGAKFGVDHCHVDGRCNKDLGQIWMIRKGAHNLQEMIGLASKEEAAVTKVIRLVVWVALCAGWIMLFSPLITILQVLPLLSSLGFFAVILVAVPVSLLCCVTIMLLAYMRYRPIITGGLLVVALGIWGIVAWKLQDANEIANGTS</sequence>
<keyword evidence="5 10" id="KW-0812">Transmembrane</keyword>
<keyword evidence="11" id="KW-0732">Signal</keyword>
<keyword evidence="8 10" id="KW-0472">Membrane</keyword>
<dbReference type="PANTHER" id="PTHR13416">
    <property type="match status" value="1"/>
</dbReference>
<evidence type="ECO:0000256" key="2">
    <source>
        <dbReference type="ARBA" id="ARBA00004259"/>
    </source>
</evidence>
<gene>
    <name evidence="12" type="ORF">FRACYDRAFT_184552</name>
</gene>
<dbReference type="InterPro" id="IPR012430">
    <property type="entry name" value="TMEM43_fam"/>
</dbReference>
<dbReference type="EMBL" id="KV784357">
    <property type="protein sequence ID" value="OEU17552.1"/>
    <property type="molecule type" value="Genomic_DNA"/>
</dbReference>
<feature type="transmembrane region" description="Helical" evidence="10">
    <location>
        <begin position="447"/>
        <end position="471"/>
    </location>
</feature>
<keyword evidence="7 10" id="KW-1133">Transmembrane helix</keyword>